<dbReference type="GO" id="GO:0140664">
    <property type="term" value="F:ATP-dependent DNA damage sensor activity"/>
    <property type="evidence" value="ECO:0007669"/>
    <property type="project" value="InterPro"/>
</dbReference>
<dbReference type="InterPro" id="IPR000432">
    <property type="entry name" value="DNA_mismatch_repair_MutS_C"/>
</dbReference>
<dbReference type="PIRSF" id="PIRSF005813">
    <property type="entry name" value="MSH2"/>
    <property type="match status" value="1"/>
</dbReference>
<organism evidence="13 14">
    <name type="scientific">Cotesia glomerata</name>
    <name type="common">Lepidopteran parasitic wasp</name>
    <name type="synonym">Apanteles glomeratus</name>
    <dbReference type="NCBI Taxonomy" id="32391"/>
    <lineage>
        <taxon>Eukaryota</taxon>
        <taxon>Metazoa</taxon>
        <taxon>Ecdysozoa</taxon>
        <taxon>Arthropoda</taxon>
        <taxon>Hexapoda</taxon>
        <taxon>Insecta</taxon>
        <taxon>Pterygota</taxon>
        <taxon>Neoptera</taxon>
        <taxon>Endopterygota</taxon>
        <taxon>Hymenoptera</taxon>
        <taxon>Apocrita</taxon>
        <taxon>Ichneumonoidea</taxon>
        <taxon>Braconidae</taxon>
        <taxon>Microgastrinae</taxon>
        <taxon>Cotesia</taxon>
    </lineage>
</organism>
<dbReference type="PANTHER" id="PTHR11361">
    <property type="entry name" value="DNA MISMATCH REPAIR PROTEIN MUTS FAMILY MEMBER"/>
    <property type="match status" value="1"/>
</dbReference>
<dbReference type="GO" id="GO:0005524">
    <property type="term" value="F:ATP binding"/>
    <property type="evidence" value="ECO:0007669"/>
    <property type="project" value="UniProtKB-KW"/>
</dbReference>
<name>A0AAV7IWA1_COTGL</name>
<dbReference type="InterPro" id="IPR007860">
    <property type="entry name" value="DNA_mmatch_repair_MutS_con_dom"/>
</dbReference>
<keyword evidence="14" id="KW-1185">Reference proteome</keyword>
<dbReference type="InterPro" id="IPR027417">
    <property type="entry name" value="P-loop_NTPase"/>
</dbReference>
<dbReference type="SUPFAM" id="SSF48334">
    <property type="entry name" value="DNA repair protein MutS, domain III"/>
    <property type="match status" value="1"/>
</dbReference>
<keyword evidence="4" id="KW-0547">Nucleotide-binding</keyword>
<evidence type="ECO:0000256" key="2">
    <source>
        <dbReference type="ARBA" id="ARBA00006271"/>
    </source>
</evidence>
<dbReference type="EMBL" id="JAHXZJ010000384">
    <property type="protein sequence ID" value="KAH0559059.1"/>
    <property type="molecule type" value="Genomic_DNA"/>
</dbReference>
<evidence type="ECO:0000256" key="5">
    <source>
        <dbReference type="ARBA" id="ARBA00022763"/>
    </source>
</evidence>
<protein>
    <recommendedName>
        <fullName evidence="10">DNA mismatch repair protein MSH2</fullName>
    </recommendedName>
    <alternativeName>
        <fullName evidence="3">DNA mismatch repair protein Msh2</fullName>
    </alternativeName>
</protein>
<keyword evidence="11" id="KW-0175">Coiled coil</keyword>
<dbReference type="SMART" id="SM00533">
    <property type="entry name" value="MUTSd"/>
    <property type="match status" value="1"/>
</dbReference>
<dbReference type="NCBIfam" id="NF003810">
    <property type="entry name" value="PRK05399.1"/>
    <property type="match status" value="1"/>
</dbReference>
<evidence type="ECO:0000256" key="10">
    <source>
        <dbReference type="ARBA" id="ARBA00073545"/>
    </source>
</evidence>
<dbReference type="GO" id="GO:0006312">
    <property type="term" value="P:mitotic recombination"/>
    <property type="evidence" value="ECO:0007669"/>
    <property type="project" value="TreeGrafter"/>
</dbReference>
<keyword evidence="6" id="KW-0067">ATP-binding</keyword>
<comment type="caution">
    <text evidence="13">The sequence shown here is derived from an EMBL/GenBank/DDBJ whole genome shotgun (WGS) entry which is preliminary data.</text>
</comment>
<dbReference type="InterPro" id="IPR007696">
    <property type="entry name" value="DNA_mismatch_repair_MutS_core"/>
</dbReference>
<dbReference type="SUPFAM" id="SSF52540">
    <property type="entry name" value="P-loop containing nucleoside triphosphate hydrolases"/>
    <property type="match status" value="1"/>
</dbReference>
<dbReference type="Gene3D" id="3.40.50.300">
    <property type="entry name" value="P-loop containing nucleotide triphosphate hydrolases"/>
    <property type="match status" value="1"/>
</dbReference>
<dbReference type="Gene3D" id="1.10.1420.10">
    <property type="match status" value="2"/>
</dbReference>
<evidence type="ECO:0000256" key="7">
    <source>
        <dbReference type="ARBA" id="ARBA00023125"/>
    </source>
</evidence>
<gene>
    <name evidence="13" type="ORF">KQX54_000974</name>
</gene>
<dbReference type="Pfam" id="PF05190">
    <property type="entry name" value="MutS_IV"/>
    <property type="match status" value="1"/>
</dbReference>
<dbReference type="FunFam" id="1.10.1420.10:FF:000003">
    <property type="entry name" value="DNA mismatch repair protein"/>
    <property type="match status" value="1"/>
</dbReference>
<dbReference type="InterPro" id="IPR016151">
    <property type="entry name" value="DNA_mismatch_repair_MutS_N"/>
</dbReference>
<dbReference type="Gene3D" id="3.30.420.110">
    <property type="entry name" value="MutS, connector domain"/>
    <property type="match status" value="1"/>
</dbReference>
<dbReference type="GO" id="GO:0030983">
    <property type="term" value="F:mismatched DNA binding"/>
    <property type="evidence" value="ECO:0007669"/>
    <property type="project" value="InterPro"/>
</dbReference>
<dbReference type="Proteomes" id="UP000826195">
    <property type="component" value="Unassembled WGS sequence"/>
</dbReference>
<dbReference type="InterPro" id="IPR036678">
    <property type="entry name" value="MutS_con_dom_sf"/>
</dbReference>
<dbReference type="InterPro" id="IPR036187">
    <property type="entry name" value="DNA_mismatch_repair_MutS_sf"/>
</dbReference>
<feature type="domain" description="DNA mismatch repair proteins mutS family" evidence="12">
    <location>
        <begin position="680"/>
        <end position="696"/>
    </location>
</feature>
<comment type="similarity">
    <text evidence="2">Belongs to the DNA mismatch repair MutS family.</text>
</comment>
<dbReference type="InterPro" id="IPR045076">
    <property type="entry name" value="MutS"/>
</dbReference>
<feature type="coiled-coil region" evidence="11">
    <location>
        <begin position="408"/>
        <end position="439"/>
    </location>
</feature>
<reference evidence="13 14" key="1">
    <citation type="journal article" date="2021" name="J. Hered.">
        <title>A chromosome-level genome assembly of the parasitoid wasp, Cotesia glomerata (Hymenoptera: Braconidae).</title>
        <authorList>
            <person name="Pinto B.J."/>
            <person name="Weis J.J."/>
            <person name="Gamble T."/>
            <person name="Ode P.J."/>
            <person name="Paul R."/>
            <person name="Zaspel J.M."/>
        </authorList>
    </citation>
    <scope>NUCLEOTIDE SEQUENCE [LARGE SCALE GENOMIC DNA]</scope>
    <source>
        <strain evidence="13">CgM1</strain>
    </source>
</reference>
<dbReference type="SMART" id="SM00534">
    <property type="entry name" value="MUTSac"/>
    <property type="match status" value="1"/>
</dbReference>
<evidence type="ECO:0000313" key="14">
    <source>
        <dbReference type="Proteomes" id="UP000826195"/>
    </source>
</evidence>
<dbReference type="Gene3D" id="3.40.1170.10">
    <property type="entry name" value="DNA repair protein MutS, domain I"/>
    <property type="match status" value="1"/>
</dbReference>
<sequence>MIGAEPNKLESVLVNKANFENLIKDLLLVRRYRVEVYEDKGTGRNRNWVVEYKGSPGNLSQFEEILFDSGDIEADVIASGAIMAVIMGMEGKSKVVGLSCIDTMSSVIRVAQFMDDEAFSNLEALTVSNSPKECLLIQSENSQDFETIKGIIERNNVMITLKKKKDFDKESLIQDLDKLLKFKKGEMESAHIYPETNLEHAMSATAGIIKYLDLLSDEGNLGQYKIEDLKQYHFLKLDSAAIRALNIDPPPEYRLGGNRGAATSIHELLDKCKTPQGHRLLSLWLKQPLQDLAHIKERHDIVEYFVNNSSVRSEVSNEYLRQIPDLEQLVKKLLRKKARLRDVYKIYDCVNRLPQLVESLSDDSTPAALKSMILEPLKENVADMEKYQQMVEETIDFDAVETGEYFIKPSYSSDLTELNESIEKLKKKMKSQLSKAAEDLGLEAEKSIKLECTSQQGYFFRVTMKEEKIVSRSKSYTVFDSIKSGVKFRNGTLEALNQEYLEDREKYEAEQKIIVTEVINLAIGYCSTIKNIAAVAAVLDVLCAFAVAATNTQKTYVRPKMLPSDAGEMKFIQARHPCVEGQEDVHYIANDIEFKRGESEFHIITGPNMGGKSTHLKTAGIVVLLAHIGSFVPCDEASMSMVDCIFARVGAEDSPFKGLSTFMAEMIEMAYIMRTATSNSLILIDELGRGTSTYDGRGLAWAIAEDLAKNVRAFTFFATHFHEITILAENIPTVKNYHVTALVKGEDVVFLYAVKEGVSDQSFGINVARMVNLPPEVIEYAEKKLTDLEENQHIYEGYFEGPYSAAEKRKFVVEADALIEEFTGKCKALDPSLPEDELMKKINEYKEEIVGQKNPYIEALLKKSKPSIS</sequence>
<keyword evidence="8" id="KW-0234">DNA repair</keyword>
<dbReference type="GO" id="GO:0032301">
    <property type="term" value="C:MutSalpha complex"/>
    <property type="evidence" value="ECO:0007669"/>
    <property type="project" value="TreeGrafter"/>
</dbReference>
<accession>A0AAV7IWA1</accession>
<dbReference type="InterPro" id="IPR011184">
    <property type="entry name" value="DNA_mismatch_repair_Msh2"/>
</dbReference>
<dbReference type="Pfam" id="PF05188">
    <property type="entry name" value="MutS_II"/>
    <property type="match status" value="1"/>
</dbReference>
<evidence type="ECO:0000256" key="6">
    <source>
        <dbReference type="ARBA" id="ARBA00022840"/>
    </source>
</evidence>
<dbReference type="FunFam" id="3.40.50.300:FF:000870">
    <property type="entry name" value="MutS protein homolog 4"/>
    <property type="match status" value="1"/>
</dbReference>
<keyword evidence="9" id="KW-0539">Nucleus</keyword>
<evidence type="ECO:0000256" key="1">
    <source>
        <dbReference type="ARBA" id="ARBA00004123"/>
    </source>
</evidence>
<dbReference type="FunFam" id="3.30.420.110:FF:000002">
    <property type="entry name" value="DNA mismatch repair protein"/>
    <property type="match status" value="1"/>
</dbReference>
<comment type="subcellular location">
    <subcellularLocation>
        <location evidence="1">Nucleus</location>
    </subcellularLocation>
</comment>
<dbReference type="Pfam" id="PF00488">
    <property type="entry name" value="MutS_V"/>
    <property type="match status" value="1"/>
</dbReference>
<dbReference type="PROSITE" id="PS00486">
    <property type="entry name" value="DNA_MISMATCH_REPAIR_2"/>
    <property type="match status" value="1"/>
</dbReference>
<evidence type="ECO:0000256" key="8">
    <source>
        <dbReference type="ARBA" id="ARBA00023204"/>
    </source>
</evidence>
<dbReference type="GO" id="GO:0006298">
    <property type="term" value="P:mismatch repair"/>
    <property type="evidence" value="ECO:0007669"/>
    <property type="project" value="InterPro"/>
</dbReference>
<evidence type="ECO:0000256" key="9">
    <source>
        <dbReference type="ARBA" id="ARBA00023242"/>
    </source>
</evidence>
<dbReference type="PANTHER" id="PTHR11361:SF35">
    <property type="entry name" value="DNA MISMATCH REPAIR PROTEIN MSH2"/>
    <property type="match status" value="1"/>
</dbReference>
<evidence type="ECO:0000256" key="11">
    <source>
        <dbReference type="SAM" id="Coils"/>
    </source>
</evidence>
<dbReference type="Pfam" id="PF05192">
    <property type="entry name" value="MutS_III"/>
    <property type="match status" value="1"/>
</dbReference>
<keyword evidence="7" id="KW-0238">DNA-binding</keyword>
<dbReference type="AlphaFoldDB" id="A0AAV7IWA1"/>
<evidence type="ECO:0000256" key="3">
    <source>
        <dbReference type="ARBA" id="ARBA00019549"/>
    </source>
</evidence>
<evidence type="ECO:0000313" key="13">
    <source>
        <dbReference type="EMBL" id="KAH0559059.1"/>
    </source>
</evidence>
<dbReference type="InterPro" id="IPR007861">
    <property type="entry name" value="DNA_mismatch_repair_MutS_clamp"/>
</dbReference>
<evidence type="ECO:0000256" key="4">
    <source>
        <dbReference type="ARBA" id="ARBA00022741"/>
    </source>
</evidence>
<feature type="coiled-coil region" evidence="11">
    <location>
        <begin position="316"/>
        <end position="343"/>
    </location>
</feature>
<keyword evidence="5" id="KW-0227">DNA damage</keyword>
<proteinExistence type="inferred from homology"/>
<evidence type="ECO:0000259" key="12">
    <source>
        <dbReference type="PROSITE" id="PS00486"/>
    </source>
</evidence>